<dbReference type="Pfam" id="PF00134">
    <property type="entry name" value="Cyclin_N"/>
    <property type="match status" value="1"/>
</dbReference>
<feature type="compositionally biased region" description="Basic and acidic residues" evidence="3">
    <location>
        <begin position="495"/>
        <end position="508"/>
    </location>
</feature>
<proteinExistence type="inferred from homology"/>
<dbReference type="InterPro" id="IPR043198">
    <property type="entry name" value="Cyclin/Ssn8"/>
</dbReference>
<gene>
    <name evidence="6" type="ORF">BESB_048030</name>
</gene>
<dbReference type="EMBL" id="NWUJ01000003">
    <property type="protein sequence ID" value="PFH36611.1"/>
    <property type="molecule type" value="Genomic_DNA"/>
</dbReference>
<dbReference type="GeneID" id="40309733"/>
<dbReference type="CDD" id="cd20532">
    <property type="entry name" value="CYCLIN_CCNL_rpt1"/>
    <property type="match status" value="1"/>
</dbReference>
<keyword evidence="7" id="KW-1185">Reference proteome</keyword>
<dbReference type="STRING" id="94643.A0A2A9MK26"/>
<feature type="compositionally biased region" description="Low complexity" evidence="3">
    <location>
        <begin position="386"/>
        <end position="399"/>
    </location>
</feature>
<dbReference type="InterPro" id="IPR036915">
    <property type="entry name" value="Cyclin-like_sf"/>
</dbReference>
<comment type="caution">
    <text evidence="6">The sequence shown here is derived from an EMBL/GenBank/DDBJ whole genome shotgun (WGS) entry which is preliminary data.</text>
</comment>
<feature type="domain" description="Cyclin-like" evidence="4">
    <location>
        <begin position="164"/>
        <end position="251"/>
    </location>
</feature>
<evidence type="ECO:0000256" key="3">
    <source>
        <dbReference type="SAM" id="MobiDB-lite"/>
    </source>
</evidence>
<feature type="compositionally biased region" description="Basic and acidic residues" evidence="3">
    <location>
        <begin position="351"/>
        <end position="385"/>
    </location>
</feature>
<dbReference type="VEuPathDB" id="ToxoDB:BESB_048030"/>
<dbReference type="InterPro" id="IPR013763">
    <property type="entry name" value="Cyclin-like_dom"/>
</dbReference>
<dbReference type="OrthoDB" id="10264655at2759"/>
<evidence type="ECO:0000259" key="5">
    <source>
        <dbReference type="SMART" id="SM01332"/>
    </source>
</evidence>
<feature type="compositionally biased region" description="Basic and acidic residues" evidence="3">
    <location>
        <begin position="586"/>
        <end position="598"/>
    </location>
</feature>
<dbReference type="CDD" id="cd20533">
    <property type="entry name" value="CYCLIN_CCNL_rpt2"/>
    <property type="match status" value="1"/>
</dbReference>
<dbReference type="PANTHER" id="PTHR10026">
    <property type="entry name" value="CYCLIN"/>
    <property type="match status" value="1"/>
</dbReference>
<dbReference type="InterPro" id="IPR004367">
    <property type="entry name" value="Cyclin_C-dom"/>
</dbReference>
<dbReference type="KEGG" id="bbes:BESB_048030"/>
<feature type="region of interest" description="Disordered" evidence="3">
    <location>
        <begin position="416"/>
        <end position="462"/>
    </location>
</feature>
<feature type="region of interest" description="Disordered" evidence="3">
    <location>
        <begin position="489"/>
        <end position="530"/>
    </location>
</feature>
<protein>
    <submittedName>
        <fullName evidence="6">Putative cyclin 4</fullName>
    </submittedName>
</protein>
<dbReference type="RefSeq" id="XP_029220620.1">
    <property type="nucleotide sequence ID" value="XM_029363254.1"/>
</dbReference>
<organism evidence="6 7">
    <name type="scientific">Besnoitia besnoiti</name>
    <name type="common">Apicomplexan protozoan</name>
    <dbReference type="NCBI Taxonomy" id="94643"/>
    <lineage>
        <taxon>Eukaryota</taxon>
        <taxon>Sar</taxon>
        <taxon>Alveolata</taxon>
        <taxon>Apicomplexa</taxon>
        <taxon>Conoidasida</taxon>
        <taxon>Coccidia</taxon>
        <taxon>Eucoccidiorida</taxon>
        <taxon>Eimeriorina</taxon>
        <taxon>Sarcocystidae</taxon>
        <taxon>Besnoitia</taxon>
    </lineage>
</organism>
<evidence type="ECO:0000256" key="2">
    <source>
        <dbReference type="RuleBase" id="RU000383"/>
    </source>
</evidence>
<dbReference type="GO" id="GO:0016538">
    <property type="term" value="F:cyclin-dependent protein serine/threonine kinase regulator activity"/>
    <property type="evidence" value="ECO:0007669"/>
    <property type="project" value="InterPro"/>
</dbReference>
<reference evidence="6 7" key="1">
    <citation type="submission" date="2017-09" db="EMBL/GenBank/DDBJ databases">
        <title>Genome sequencing of Besnoitia besnoiti strain Bb-Ger1.</title>
        <authorList>
            <person name="Schares G."/>
            <person name="Venepally P."/>
            <person name="Lorenzi H.A."/>
        </authorList>
    </citation>
    <scope>NUCLEOTIDE SEQUENCE [LARGE SCALE GENOMIC DNA]</scope>
    <source>
        <strain evidence="6 7">Bb-Ger1</strain>
    </source>
</reference>
<evidence type="ECO:0000256" key="1">
    <source>
        <dbReference type="ARBA" id="ARBA00023127"/>
    </source>
</evidence>
<dbReference type="AlphaFoldDB" id="A0A2A9MK26"/>
<evidence type="ECO:0000313" key="7">
    <source>
        <dbReference type="Proteomes" id="UP000224006"/>
    </source>
</evidence>
<feature type="compositionally biased region" description="Basic and acidic residues" evidence="3">
    <location>
        <begin position="434"/>
        <end position="454"/>
    </location>
</feature>
<dbReference type="InterPro" id="IPR006671">
    <property type="entry name" value="Cyclin_N"/>
</dbReference>
<feature type="domain" description="Cyclin C-terminal" evidence="5">
    <location>
        <begin position="160"/>
        <end position="281"/>
    </location>
</feature>
<feature type="compositionally biased region" description="Low complexity" evidence="3">
    <location>
        <begin position="282"/>
        <end position="301"/>
    </location>
</feature>
<dbReference type="SUPFAM" id="SSF47954">
    <property type="entry name" value="Cyclin-like"/>
    <property type="match status" value="2"/>
</dbReference>
<accession>A0A2A9MK26</accession>
<sequence>MANHIVLPPQKLLKCPPSVRDGLSPEVEREQRVYGCHLIQKAGILLKLEAVSIASAQTILHRFFFRRSLKQFDVRRVATAALLLACKLEEDPHRVLHLVGVIHLLSQLEDNPEKALSEDNLDEFLVASDSQEYELFRMDVFRCERYILRELGFMVSQTLVHPHRYILQYIHALFKGNFVPTSQLSQRAWGYLNDSMRTTLCCEVQPAVIAVGSIFLAACDLGIPLPQETGWHDLFDVSWEDVTKVCDAILSLYTRPLPSYVKLAEEPLKPSKPSPVAHARPSAKQTADASAASAGAPAGSTEKALEGGEPAHADGELKNHGEGHVKSEDGGPAGGTAEERVAKPKQSQADVTDKSERHEHASDREPEAKGRDPAEGSHGNSEERSASGASGSQGTSGFFAAVSRGPAASSADRYLFFGSLGNNNDDSTTRAKGGSRDEDAASSKKSDRKDHGEDILQGGWMRGASEKEGNVRAHVAAVCAYAGGSRRNRALTGRRQSEAPRGAAKEAHGIASGPTADAKTATGETDGGSENVEAGARMAVAVDMGRRTGLQGFRMRRRGIQTIVVTPRRRVAETAGRATLEETPLRTQAAKKDADRTRSLGRGRRGSSTGRTLQLHTGCRLAEASAEAGRTDPTERTEGAATTAIGKAVDAQGVDFKNGSVCDNAPLCVHFFAFGVSSGRRPST</sequence>
<feature type="region of interest" description="Disordered" evidence="3">
    <location>
        <begin position="586"/>
        <end position="641"/>
    </location>
</feature>
<feature type="compositionally biased region" description="Basic and acidic residues" evidence="3">
    <location>
        <begin position="629"/>
        <end position="638"/>
    </location>
</feature>
<dbReference type="SMART" id="SM01332">
    <property type="entry name" value="Cyclin_C"/>
    <property type="match status" value="1"/>
</dbReference>
<dbReference type="Proteomes" id="UP000224006">
    <property type="component" value="Chromosome III"/>
</dbReference>
<feature type="compositionally biased region" description="Basic and acidic residues" evidence="3">
    <location>
        <begin position="303"/>
        <end position="329"/>
    </location>
</feature>
<keyword evidence="1 2" id="KW-0195">Cyclin</keyword>
<comment type="similarity">
    <text evidence="2">Belongs to the cyclin family.</text>
</comment>
<dbReference type="Gene3D" id="1.10.472.10">
    <property type="entry name" value="Cyclin-like"/>
    <property type="match status" value="2"/>
</dbReference>
<feature type="domain" description="Cyclin-like" evidence="4">
    <location>
        <begin position="37"/>
        <end position="149"/>
    </location>
</feature>
<name>A0A2A9MK26_BESBE</name>
<evidence type="ECO:0000313" key="6">
    <source>
        <dbReference type="EMBL" id="PFH36611.1"/>
    </source>
</evidence>
<feature type="region of interest" description="Disordered" evidence="3">
    <location>
        <begin position="267"/>
        <end position="399"/>
    </location>
</feature>
<evidence type="ECO:0000259" key="4">
    <source>
        <dbReference type="SMART" id="SM00385"/>
    </source>
</evidence>
<dbReference type="SMART" id="SM00385">
    <property type="entry name" value="CYCLIN"/>
    <property type="match status" value="2"/>
</dbReference>
<dbReference type="GO" id="GO:0006357">
    <property type="term" value="P:regulation of transcription by RNA polymerase II"/>
    <property type="evidence" value="ECO:0007669"/>
    <property type="project" value="InterPro"/>
</dbReference>